<proteinExistence type="predicted"/>
<dbReference type="GeneID" id="72002279"/>
<organism evidence="1 2">
    <name type="scientific">Rhodofomes roseus</name>
    <dbReference type="NCBI Taxonomy" id="34475"/>
    <lineage>
        <taxon>Eukaryota</taxon>
        <taxon>Fungi</taxon>
        <taxon>Dikarya</taxon>
        <taxon>Basidiomycota</taxon>
        <taxon>Agaricomycotina</taxon>
        <taxon>Agaricomycetes</taxon>
        <taxon>Polyporales</taxon>
        <taxon>Rhodofomes</taxon>
    </lineage>
</organism>
<protein>
    <submittedName>
        <fullName evidence="1">Uncharacterized protein</fullName>
    </submittedName>
</protein>
<reference evidence="1 2" key="1">
    <citation type="journal article" date="2021" name="Environ. Microbiol.">
        <title>Gene family expansions and transcriptome signatures uncover fungal adaptations to wood decay.</title>
        <authorList>
            <person name="Hage H."/>
            <person name="Miyauchi S."/>
            <person name="Viragh M."/>
            <person name="Drula E."/>
            <person name="Min B."/>
            <person name="Chaduli D."/>
            <person name="Navarro D."/>
            <person name="Favel A."/>
            <person name="Norest M."/>
            <person name="Lesage-Meessen L."/>
            <person name="Balint B."/>
            <person name="Merenyi Z."/>
            <person name="de Eugenio L."/>
            <person name="Morin E."/>
            <person name="Martinez A.T."/>
            <person name="Baldrian P."/>
            <person name="Stursova M."/>
            <person name="Martinez M.J."/>
            <person name="Novotny C."/>
            <person name="Magnuson J.K."/>
            <person name="Spatafora J.W."/>
            <person name="Maurice S."/>
            <person name="Pangilinan J."/>
            <person name="Andreopoulos W."/>
            <person name="LaButti K."/>
            <person name="Hundley H."/>
            <person name="Na H."/>
            <person name="Kuo A."/>
            <person name="Barry K."/>
            <person name="Lipzen A."/>
            <person name="Henrissat B."/>
            <person name="Riley R."/>
            <person name="Ahrendt S."/>
            <person name="Nagy L.G."/>
            <person name="Grigoriev I.V."/>
            <person name="Martin F."/>
            <person name="Rosso M.N."/>
        </authorList>
    </citation>
    <scope>NUCLEOTIDE SEQUENCE [LARGE SCALE GENOMIC DNA]</scope>
    <source>
        <strain evidence="1 2">CIRM-BRFM 1785</strain>
    </source>
</reference>
<evidence type="ECO:0000313" key="1">
    <source>
        <dbReference type="EMBL" id="KAH9838766.1"/>
    </source>
</evidence>
<gene>
    <name evidence="1" type="ORF">C8Q71DRAFT_722858</name>
</gene>
<name>A0ABQ8KMA7_9APHY</name>
<dbReference type="Proteomes" id="UP000814176">
    <property type="component" value="Unassembled WGS sequence"/>
</dbReference>
<dbReference type="RefSeq" id="XP_047780681.1">
    <property type="nucleotide sequence ID" value="XM_047921547.1"/>
</dbReference>
<keyword evidence="2" id="KW-1185">Reference proteome</keyword>
<sequence length="220" mass="25198">MFPTSGPAFVTFPTTTIQHYKAGGTSQQYLDILHEEKFPGLFTDISTSILLKSQSIEETVTANLRASARDQPAPGSRTKADVTLFDSNRNNIAILEVKMDVVWNQAERNHVQFFMLVLLHIVFFCKRHPDGLLAVDGLHVHHGFNHDQKLNLHGFPPEPSKVMLKQLMCFWLHATAEHRRQLHLNPGPQTGNEQVNALCWLPRWVFWLQHRLAAHKFTYT</sequence>
<comment type="caution">
    <text evidence="1">The sequence shown here is derived from an EMBL/GenBank/DDBJ whole genome shotgun (WGS) entry which is preliminary data.</text>
</comment>
<evidence type="ECO:0000313" key="2">
    <source>
        <dbReference type="Proteomes" id="UP000814176"/>
    </source>
</evidence>
<accession>A0ABQ8KMA7</accession>
<dbReference type="EMBL" id="JADCUA010000007">
    <property type="protein sequence ID" value="KAH9838766.1"/>
    <property type="molecule type" value="Genomic_DNA"/>
</dbReference>